<evidence type="ECO:0000256" key="1">
    <source>
        <dbReference type="SAM" id="MobiDB-lite"/>
    </source>
</evidence>
<accession>A0A9P9YZP5</accession>
<organism evidence="2 3">
    <name type="scientific">Drosophila gunungcola</name>
    <name type="common">fruit fly</name>
    <dbReference type="NCBI Taxonomy" id="103775"/>
    <lineage>
        <taxon>Eukaryota</taxon>
        <taxon>Metazoa</taxon>
        <taxon>Ecdysozoa</taxon>
        <taxon>Arthropoda</taxon>
        <taxon>Hexapoda</taxon>
        <taxon>Insecta</taxon>
        <taxon>Pterygota</taxon>
        <taxon>Neoptera</taxon>
        <taxon>Endopterygota</taxon>
        <taxon>Diptera</taxon>
        <taxon>Brachycera</taxon>
        <taxon>Muscomorpha</taxon>
        <taxon>Ephydroidea</taxon>
        <taxon>Drosophilidae</taxon>
        <taxon>Drosophila</taxon>
        <taxon>Sophophora</taxon>
    </lineage>
</organism>
<proteinExistence type="predicted"/>
<reference evidence="2" key="1">
    <citation type="journal article" date="2023" name="Genome Biol. Evol.">
        <title>Long-read-based Genome Assembly of Drosophila gunungcola Reveals Fewer Chemosensory Genes in Flower-breeding Species.</title>
        <authorList>
            <person name="Negi A."/>
            <person name="Liao B.Y."/>
            <person name="Yeh S.D."/>
        </authorList>
    </citation>
    <scope>NUCLEOTIDE SEQUENCE</scope>
    <source>
        <strain evidence="2">Sukarami</strain>
    </source>
</reference>
<feature type="compositionally biased region" description="Low complexity" evidence="1">
    <location>
        <begin position="84"/>
        <end position="97"/>
    </location>
</feature>
<gene>
    <name evidence="2" type="ORF">M5D96_002012</name>
</gene>
<evidence type="ECO:0000313" key="3">
    <source>
        <dbReference type="Proteomes" id="UP001059596"/>
    </source>
</evidence>
<feature type="compositionally biased region" description="Gly residues" evidence="1">
    <location>
        <begin position="66"/>
        <end position="83"/>
    </location>
</feature>
<sequence>MRSQAKAIVKAMWKAERETLASGGIGGQAGSRRSGDAVKRRYIRRKERNNNSNKEAGSGAKAAAAGGAGGSGGVGGGDSGNGTGTATTSSSTTPTTTPLVANSKLL</sequence>
<dbReference type="EMBL" id="JAMKOV010000001">
    <property type="protein sequence ID" value="KAI8045823.1"/>
    <property type="molecule type" value="Genomic_DNA"/>
</dbReference>
<feature type="region of interest" description="Disordered" evidence="1">
    <location>
        <begin position="19"/>
        <end position="106"/>
    </location>
</feature>
<dbReference type="Proteomes" id="UP001059596">
    <property type="component" value="Chromosome 3R"/>
</dbReference>
<evidence type="ECO:0000313" key="2">
    <source>
        <dbReference type="EMBL" id="KAI8045823.1"/>
    </source>
</evidence>
<comment type="caution">
    <text evidence="2">The sequence shown here is derived from an EMBL/GenBank/DDBJ whole genome shotgun (WGS) entry which is preliminary data.</text>
</comment>
<keyword evidence="3" id="KW-1185">Reference proteome</keyword>
<name>A0A9P9YZP5_9MUSC</name>
<feature type="compositionally biased region" description="Low complexity" evidence="1">
    <location>
        <begin position="50"/>
        <end position="65"/>
    </location>
</feature>
<protein>
    <submittedName>
        <fullName evidence="2">Uncharacterized protein</fullName>
    </submittedName>
</protein>
<dbReference type="AlphaFoldDB" id="A0A9P9YZP5"/>